<keyword evidence="1" id="KW-0812">Transmembrane</keyword>
<dbReference type="EMBL" id="FORA01000002">
    <property type="protein sequence ID" value="SFI85332.1"/>
    <property type="molecule type" value="Genomic_DNA"/>
</dbReference>
<dbReference type="AlphaFoldDB" id="A0A1I3LKS2"/>
<keyword evidence="1" id="KW-1133">Transmembrane helix</keyword>
<evidence type="ECO:0000313" key="2">
    <source>
        <dbReference type="EMBL" id="SFI85332.1"/>
    </source>
</evidence>
<evidence type="ECO:0000256" key="1">
    <source>
        <dbReference type="SAM" id="Phobius"/>
    </source>
</evidence>
<evidence type="ECO:0000313" key="3">
    <source>
        <dbReference type="Proteomes" id="UP000199110"/>
    </source>
</evidence>
<feature type="transmembrane region" description="Helical" evidence="1">
    <location>
        <begin position="193"/>
        <end position="214"/>
    </location>
</feature>
<dbReference type="RefSeq" id="WP_139212305.1">
    <property type="nucleotide sequence ID" value="NZ_FORA01000002.1"/>
</dbReference>
<protein>
    <submittedName>
        <fullName evidence="2">Uncharacterized protein</fullName>
    </submittedName>
</protein>
<name>A0A1I3LKS2_9RHOB</name>
<feature type="transmembrane region" description="Helical" evidence="1">
    <location>
        <begin position="63"/>
        <end position="83"/>
    </location>
</feature>
<accession>A0A1I3LKS2</accession>
<keyword evidence="1" id="KW-0472">Membrane</keyword>
<proteinExistence type="predicted"/>
<reference evidence="2 3" key="1">
    <citation type="submission" date="2016-10" db="EMBL/GenBank/DDBJ databases">
        <authorList>
            <person name="de Groot N.N."/>
        </authorList>
    </citation>
    <scope>NUCLEOTIDE SEQUENCE [LARGE SCALE GENOMIC DNA]</scope>
    <source>
        <strain evidence="2 3">DSM 19073</strain>
    </source>
</reference>
<organism evidence="2 3">
    <name type="scientific">Jannaschia pohangensis</name>
    <dbReference type="NCBI Taxonomy" id="390807"/>
    <lineage>
        <taxon>Bacteria</taxon>
        <taxon>Pseudomonadati</taxon>
        <taxon>Pseudomonadota</taxon>
        <taxon>Alphaproteobacteria</taxon>
        <taxon>Rhodobacterales</taxon>
        <taxon>Roseobacteraceae</taxon>
        <taxon>Jannaschia</taxon>
    </lineage>
</organism>
<feature type="transmembrane region" description="Helical" evidence="1">
    <location>
        <begin position="128"/>
        <end position="150"/>
    </location>
</feature>
<feature type="transmembrane region" description="Helical" evidence="1">
    <location>
        <begin position="35"/>
        <end position="51"/>
    </location>
</feature>
<gene>
    <name evidence="2" type="ORF">SAMN04488095_1563</name>
</gene>
<feature type="transmembrane region" description="Helical" evidence="1">
    <location>
        <begin position="156"/>
        <end position="181"/>
    </location>
</feature>
<sequence length="228" mass="24552">MANKKAFLLLTGTAVLGGFFLAVIGDLGDEPKSPIAWLQYPLLLFLAWGALTTPVDAQIKARFIPFVFLSWLLGMSVELTLTVDGSGIGGVHPDTVASFILAQGDYIPLGILVWAFHRWMGCLMYECAWVVTGIALTEGLVFTGSVTASISSGSFIGALIVTCYLIALYMVYLLLPFRLCGVGLEKVTTTKSILLLVLAGFVSAFVVRSFWGLIYSPLISTIFDLPLA</sequence>
<keyword evidence="3" id="KW-1185">Reference proteome</keyword>
<feature type="transmembrane region" description="Helical" evidence="1">
    <location>
        <begin position="95"/>
        <end position="116"/>
    </location>
</feature>
<dbReference type="Proteomes" id="UP000199110">
    <property type="component" value="Unassembled WGS sequence"/>
</dbReference>